<sequence length="474" mass="55445">MNIDYSILKKYPFCNRCFGRLYGKLIRTDNFDRGRALKLSKAIELEQLLRIALENLNNDNLEFESDLKLTPDEIDEIKRLMYSIHRSGLFEIKLDLIDNIEKYEAEYKLLEETNGEKALEELEIKCPWCKDIFAPENLQKISENIAETLKNYEFESFLIGTKLPKRFKELEKEIETPFMESIRQEFGRELGKIVTPILKRRVDKENPDIVIMVNPYNQKVTLQVNPIFIKGRYKKLVRGIPQSHWHCRTCKGRGCEKCNFTGKQYQTSVEEIIAEPFMEIMKGSSEALHGAGREDIDVRMLGNGRPFVIEIKEPKVRTVNLKKMSEKVNSSKMVEITDLEYGNKKDVHFFKNEPHKKTYLAKVECDEKVSKEEVLNLVQKLENLVIDQRTPDRVAHRRADLVRVRKVYKAWPHILDDYNFELKIFCDGGLYIKELISSDEGRTSPSVSELLDKKCICKFLDVLDVHDYEDVENI</sequence>
<organism evidence="8 9">
    <name type="scientific">Methanococcus vannielii (strain ATCC 35089 / DSM 1224 / JCM 13029 / OCM 148 / SB)</name>
    <dbReference type="NCBI Taxonomy" id="406327"/>
    <lineage>
        <taxon>Archaea</taxon>
        <taxon>Methanobacteriati</taxon>
        <taxon>Methanobacteriota</taxon>
        <taxon>Methanomada group</taxon>
        <taxon>Methanococci</taxon>
        <taxon>Methanococcales</taxon>
        <taxon>Methanococcaceae</taxon>
        <taxon>Methanococcus</taxon>
    </lineage>
</organism>
<protein>
    <recommendedName>
        <fullName evidence="5">tRNA pseudouridine synthase Pus10</fullName>
        <ecNumber evidence="5">5.4.99.25</ecNumber>
    </recommendedName>
    <alternativeName>
        <fullName evidence="5">tRNA pseudouridine 54/55 synthase</fullName>
        <shortName evidence="5">Psi54/55 synthase</shortName>
    </alternativeName>
</protein>
<dbReference type="Gene3D" id="3.30.70.3190">
    <property type="match status" value="1"/>
</dbReference>
<dbReference type="Pfam" id="PF22023">
    <property type="entry name" value="Pus10_THUMP_arc"/>
    <property type="match status" value="1"/>
</dbReference>
<keyword evidence="6" id="KW-0175">Coiled coil</keyword>
<dbReference type="HAMAP" id="MF_01893">
    <property type="entry name" value="Pus10_arch"/>
    <property type="match status" value="1"/>
</dbReference>
<name>A6UR84_METVS</name>
<dbReference type="Proteomes" id="UP000001107">
    <property type="component" value="Chromosome"/>
</dbReference>
<feature type="domain" description="THUMP" evidence="7">
    <location>
        <begin position="120"/>
        <end position="226"/>
    </location>
</feature>
<dbReference type="eggNOG" id="arCOG01015">
    <property type="taxonomic scope" value="Archaea"/>
</dbReference>
<dbReference type="GO" id="GO:0000049">
    <property type="term" value="F:tRNA binding"/>
    <property type="evidence" value="ECO:0007669"/>
    <property type="project" value="InterPro"/>
</dbReference>
<comment type="catalytic activity">
    <reaction evidence="5">
        <text>uridine(55) in tRNA = pseudouridine(55) in tRNA</text>
        <dbReference type="Rhea" id="RHEA:42532"/>
        <dbReference type="Rhea" id="RHEA-COMP:10101"/>
        <dbReference type="Rhea" id="RHEA-COMP:10102"/>
        <dbReference type="ChEBI" id="CHEBI:65314"/>
        <dbReference type="ChEBI" id="CHEBI:65315"/>
        <dbReference type="EC" id="5.4.99.25"/>
    </reaction>
</comment>
<dbReference type="InterPro" id="IPR020103">
    <property type="entry name" value="PsdUridine_synth_cat_dom_sf"/>
</dbReference>
<feature type="binding site" evidence="5">
    <location>
        <position position="359"/>
    </location>
    <ligand>
        <name>substrate</name>
    </ligand>
</feature>
<dbReference type="GeneID" id="5324479"/>
<keyword evidence="4 5" id="KW-0413">Isomerase</keyword>
<reference evidence="8" key="1">
    <citation type="submission" date="2007-06" db="EMBL/GenBank/DDBJ databases">
        <title>Complete sequence of Methanococcus vannielii SB.</title>
        <authorList>
            <consortium name="US DOE Joint Genome Institute"/>
            <person name="Copeland A."/>
            <person name="Lucas S."/>
            <person name="Lapidus A."/>
            <person name="Barry K."/>
            <person name="Glavina del Rio T."/>
            <person name="Dalin E."/>
            <person name="Tice H."/>
            <person name="Pitluck S."/>
            <person name="Chain P."/>
            <person name="Malfatti S."/>
            <person name="Shin M."/>
            <person name="Vergez L."/>
            <person name="Schmutz J."/>
            <person name="Larimer F."/>
            <person name="Land M."/>
            <person name="Hauser L."/>
            <person name="Kyrpides N."/>
            <person name="Anderson I."/>
            <person name="Sieprawska-Lupa M."/>
            <person name="Whitman W.B."/>
            <person name="Richardson P."/>
        </authorList>
    </citation>
    <scope>NUCLEOTIDE SEQUENCE [LARGE SCALE GENOMIC DNA]</scope>
    <source>
        <strain evidence="8">SB</strain>
    </source>
</reference>
<dbReference type="NCBIfam" id="TIGR01213">
    <property type="entry name" value="pseudo_Pus10arc"/>
    <property type="match status" value="1"/>
</dbReference>
<dbReference type="KEGG" id="mvn:Mevan_1106"/>
<dbReference type="OrthoDB" id="10348at2157"/>
<evidence type="ECO:0000256" key="2">
    <source>
        <dbReference type="ARBA" id="ARBA00022694"/>
    </source>
</evidence>
<feature type="active site" description="Nucleophile" evidence="5">
    <location>
        <position position="295"/>
    </location>
</feature>
<evidence type="ECO:0000256" key="3">
    <source>
        <dbReference type="ARBA" id="ARBA00022884"/>
    </source>
</evidence>
<dbReference type="EC" id="5.4.99.25" evidence="5"/>
<evidence type="ECO:0000313" key="9">
    <source>
        <dbReference type="Proteomes" id="UP000001107"/>
    </source>
</evidence>
<dbReference type="InterPro" id="IPR039894">
    <property type="entry name" value="Pus10-like"/>
</dbReference>
<dbReference type="PROSITE" id="PS51165">
    <property type="entry name" value="THUMP"/>
    <property type="match status" value="1"/>
</dbReference>
<dbReference type="InterPro" id="IPR004114">
    <property type="entry name" value="THUMP_dom"/>
</dbReference>
<dbReference type="GO" id="GO:0031119">
    <property type="term" value="P:tRNA pseudouridine synthesis"/>
    <property type="evidence" value="ECO:0007669"/>
    <property type="project" value="UniProtKB-UniRule"/>
</dbReference>
<comment type="similarity">
    <text evidence="1 5">Belongs to the pseudouridine synthase Pus10 family.</text>
</comment>
<evidence type="ECO:0000256" key="5">
    <source>
        <dbReference type="HAMAP-Rule" id="MF_01893"/>
    </source>
</evidence>
<dbReference type="SUPFAM" id="SSF55120">
    <property type="entry name" value="Pseudouridine synthase"/>
    <property type="match status" value="1"/>
</dbReference>
<dbReference type="HOGENOM" id="CLU_028780_2_0_2"/>
<dbReference type="RefSeq" id="WP_012065921.1">
    <property type="nucleotide sequence ID" value="NC_009634.1"/>
</dbReference>
<dbReference type="STRING" id="406327.Mevan_1106"/>
<dbReference type="EMBL" id="CP000742">
    <property type="protein sequence ID" value="ABR55006.1"/>
    <property type="molecule type" value="Genomic_DNA"/>
</dbReference>
<keyword evidence="3 5" id="KW-0694">RNA-binding</keyword>
<evidence type="ECO:0000256" key="4">
    <source>
        <dbReference type="ARBA" id="ARBA00023235"/>
    </source>
</evidence>
<evidence type="ECO:0000256" key="6">
    <source>
        <dbReference type="SAM" id="Coils"/>
    </source>
</evidence>
<feature type="coiled-coil region" evidence="6">
    <location>
        <begin position="93"/>
        <end position="120"/>
    </location>
</feature>
<dbReference type="GO" id="GO:0160148">
    <property type="term" value="F:tRNA pseudouridine(55) synthase activity"/>
    <property type="evidence" value="ECO:0007669"/>
    <property type="project" value="UniProtKB-EC"/>
</dbReference>
<dbReference type="InterPro" id="IPR055174">
    <property type="entry name" value="Pus10_THUMP_arc"/>
</dbReference>
<dbReference type="FunFam" id="3.30.70.2510:FF:000001">
    <property type="entry name" value="tRNA pseudouridine synthase Pus10"/>
    <property type="match status" value="1"/>
</dbReference>
<evidence type="ECO:0000313" key="8">
    <source>
        <dbReference type="EMBL" id="ABR55006.1"/>
    </source>
</evidence>
<feature type="binding site" evidence="5">
    <location>
        <position position="431"/>
    </location>
    <ligand>
        <name>substrate</name>
    </ligand>
</feature>
<dbReference type="PANTHER" id="PTHR21568">
    <property type="entry name" value="TRNA PSEUDOURIDINE SYNTHASE PUS10"/>
    <property type="match status" value="1"/>
</dbReference>
<comment type="catalytic activity">
    <reaction evidence="5">
        <text>uridine(54) in tRNA = pseudouridine(54) in tRNA</text>
        <dbReference type="Rhea" id="RHEA:57876"/>
        <dbReference type="Rhea" id="RHEA-COMP:10193"/>
        <dbReference type="Rhea" id="RHEA-COMP:14141"/>
        <dbReference type="ChEBI" id="CHEBI:65314"/>
        <dbReference type="ChEBI" id="CHEBI:65315"/>
    </reaction>
</comment>
<keyword evidence="9" id="KW-1185">Reference proteome</keyword>
<dbReference type="PANTHER" id="PTHR21568:SF0">
    <property type="entry name" value="TRNA PSEUDOURIDINE SYNTHASE PUS10"/>
    <property type="match status" value="1"/>
</dbReference>
<gene>
    <name evidence="5" type="primary">pus10</name>
    <name evidence="8" type="ordered locus">Mevan_1106</name>
</gene>
<dbReference type="Gene3D" id="3.30.70.2510">
    <property type="match status" value="1"/>
</dbReference>
<dbReference type="SMART" id="SM00981">
    <property type="entry name" value="THUMP"/>
    <property type="match status" value="1"/>
</dbReference>
<comment type="function">
    <text evidence="5">Responsible for synthesis of pseudouridine from uracil-54 and uracil-55 in the psi GC loop of transfer RNAs.</text>
</comment>
<keyword evidence="2 5" id="KW-0819">tRNA processing</keyword>
<dbReference type="InterPro" id="IPR005912">
    <property type="entry name" value="Pus10"/>
</dbReference>
<evidence type="ECO:0000259" key="7">
    <source>
        <dbReference type="PROSITE" id="PS51165"/>
    </source>
</evidence>
<evidence type="ECO:0000256" key="1">
    <source>
        <dbReference type="ARBA" id="ARBA00009652"/>
    </source>
</evidence>
<accession>A6UR84</accession>
<dbReference type="Pfam" id="PF21238">
    <property type="entry name" value="Pus10_C"/>
    <property type="match status" value="1"/>
</dbReference>
<dbReference type="AlphaFoldDB" id="A6UR84"/>
<proteinExistence type="inferred from homology"/>
<dbReference type="InterPro" id="IPR048741">
    <property type="entry name" value="Pus10-like_C"/>
</dbReference>